<proteinExistence type="predicted"/>
<dbReference type="AlphaFoldDB" id="A0A844FA49"/>
<dbReference type="RefSeq" id="WP_009248467.1">
    <property type="nucleotide sequence ID" value="NZ_AP024846.1"/>
</dbReference>
<dbReference type="Proteomes" id="UP000462363">
    <property type="component" value="Unassembled WGS sequence"/>
</dbReference>
<keyword evidence="1" id="KW-0472">Membrane</keyword>
<sequence length="176" mass="19879">MEDRFPEEEYRRVCSALKPSFQAEQEVVNMAEPGKRPWRKKKAFVTLAAVLALTLSVSIVSVAATDGKIVEEVKDKVSLWFRNLTLDEEASTQDHMVLRAEDGTYITIDQDERNPKLVYHEDSKSLGLAIGGQEIDITEELLEDGVYTTEYTYEGKTYGVTIQGELETAQMKVEPQ</sequence>
<protein>
    <submittedName>
        <fullName evidence="2">Uncharacterized protein</fullName>
    </submittedName>
</protein>
<accession>A0A844FA49</accession>
<keyword evidence="1" id="KW-1133">Transmembrane helix</keyword>
<evidence type="ECO:0000313" key="3">
    <source>
        <dbReference type="Proteomes" id="UP000462363"/>
    </source>
</evidence>
<gene>
    <name evidence="2" type="ORF">FYJ37_01785</name>
</gene>
<organism evidence="2 3">
    <name type="scientific">Clostridium scindens (strain JCM 10418 / VPI 12708)</name>
    <dbReference type="NCBI Taxonomy" id="29347"/>
    <lineage>
        <taxon>Bacteria</taxon>
        <taxon>Bacillati</taxon>
        <taxon>Bacillota</taxon>
        <taxon>Clostridia</taxon>
        <taxon>Lachnospirales</taxon>
        <taxon>Lachnospiraceae</taxon>
    </lineage>
</organism>
<feature type="transmembrane region" description="Helical" evidence="1">
    <location>
        <begin position="43"/>
        <end position="64"/>
    </location>
</feature>
<keyword evidence="1" id="KW-0812">Transmembrane</keyword>
<dbReference type="EMBL" id="VUMB01000003">
    <property type="protein sequence ID" value="MSS39114.1"/>
    <property type="molecule type" value="Genomic_DNA"/>
</dbReference>
<evidence type="ECO:0000256" key="1">
    <source>
        <dbReference type="SAM" id="Phobius"/>
    </source>
</evidence>
<evidence type="ECO:0000313" key="2">
    <source>
        <dbReference type="EMBL" id="MSS39114.1"/>
    </source>
</evidence>
<comment type="caution">
    <text evidence="2">The sequence shown here is derived from an EMBL/GenBank/DDBJ whole genome shotgun (WGS) entry which is preliminary data.</text>
</comment>
<reference evidence="2 3" key="1">
    <citation type="submission" date="2019-08" db="EMBL/GenBank/DDBJ databases">
        <title>In-depth cultivation of the pig gut microbiome towards novel bacterial diversity and tailored functional studies.</title>
        <authorList>
            <person name="Wylensek D."/>
            <person name="Hitch T.C.A."/>
            <person name="Clavel T."/>
        </authorList>
    </citation>
    <scope>NUCLEOTIDE SEQUENCE [LARGE SCALE GENOMIC DNA]</scope>
    <source>
        <strain evidence="2 3">BL-389-WT-3D</strain>
    </source>
</reference>
<name>A0A844FA49_CLOSV</name>